<organism evidence="2 3">
    <name type="scientific">Meloidogyne javanica</name>
    <name type="common">Root-knot nematode worm</name>
    <dbReference type="NCBI Taxonomy" id="6303"/>
    <lineage>
        <taxon>Eukaryota</taxon>
        <taxon>Metazoa</taxon>
        <taxon>Ecdysozoa</taxon>
        <taxon>Nematoda</taxon>
        <taxon>Chromadorea</taxon>
        <taxon>Rhabditida</taxon>
        <taxon>Tylenchina</taxon>
        <taxon>Tylenchomorpha</taxon>
        <taxon>Tylenchoidea</taxon>
        <taxon>Meloidogynidae</taxon>
        <taxon>Meloidogyninae</taxon>
        <taxon>Meloidogyne</taxon>
        <taxon>Meloidogyne incognita group</taxon>
    </lineage>
</organism>
<dbReference type="Proteomes" id="UP000887561">
    <property type="component" value="Unplaced"/>
</dbReference>
<feature type="region of interest" description="Disordered" evidence="1">
    <location>
        <begin position="259"/>
        <end position="279"/>
    </location>
</feature>
<protein>
    <submittedName>
        <fullName evidence="3">Uncharacterized protein</fullName>
    </submittedName>
</protein>
<reference evidence="3" key="1">
    <citation type="submission" date="2022-11" db="UniProtKB">
        <authorList>
            <consortium name="WormBaseParasite"/>
        </authorList>
    </citation>
    <scope>IDENTIFICATION</scope>
</reference>
<proteinExistence type="predicted"/>
<feature type="region of interest" description="Disordered" evidence="1">
    <location>
        <begin position="195"/>
        <end position="230"/>
    </location>
</feature>
<name>A0A915LZC2_MELJA</name>
<feature type="compositionally biased region" description="Low complexity" evidence="1">
    <location>
        <begin position="263"/>
        <end position="279"/>
    </location>
</feature>
<evidence type="ECO:0000256" key="1">
    <source>
        <dbReference type="SAM" id="MobiDB-lite"/>
    </source>
</evidence>
<sequence length="306" mass="34721">MYFQFDQLKQSAQKYEQHNHYTDISYLTFEFKQGEFSTLELMQIDPRTTRTGAHLMAIRKAHAAIICYAAHIPSSFHVLTGFSEDFNTKEENEENTQESPKINTINNQSTPRLRRPSMEKMAKELDDGGGDEDWLITREKGEQLATMFGPDCQFKCFSFSALKAEQEAVEAEGLNDNTFIVTIIDQLIKRAEDVKSGKNTKNNTNNSTNNHLRRRSNSPTNLNSRRLSPLSTNLKRMLQGGTNHLKGGGNAVVQLITKKKKNNNTNEENNTTNNAATNTNVENKKTSLGGMRRLFSRQKSEVCLKF</sequence>
<feature type="compositionally biased region" description="Low complexity" evidence="1">
    <location>
        <begin position="197"/>
        <end position="210"/>
    </location>
</feature>
<feature type="region of interest" description="Disordered" evidence="1">
    <location>
        <begin position="88"/>
        <end position="115"/>
    </location>
</feature>
<evidence type="ECO:0000313" key="2">
    <source>
        <dbReference type="Proteomes" id="UP000887561"/>
    </source>
</evidence>
<accession>A0A915LZC2</accession>
<feature type="compositionally biased region" description="Polar residues" evidence="1">
    <location>
        <begin position="218"/>
        <end position="230"/>
    </location>
</feature>
<feature type="compositionally biased region" description="Polar residues" evidence="1">
    <location>
        <begin position="99"/>
        <end position="111"/>
    </location>
</feature>
<evidence type="ECO:0000313" key="3">
    <source>
        <dbReference type="WBParaSite" id="scaffold2417_cov196.g4832"/>
    </source>
</evidence>
<keyword evidence="2" id="KW-1185">Reference proteome</keyword>
<dbReference type="AlphaFoldDB" id="A0A915LZC2"/>
<dbReference type="WBParaSite" id="scaffold2417_cov196.g4832">
    <property type="protein sequence ID" value="scaffold2417_cov196.g4832"/>
    <property type="gene ID" value="scaffold2417_cov196.g4832"/>
</dbReference>